<dbReference type="RefSeq" id="WP_169628611.1">
    <property type="nucleotide sequence ID" value="NZ_JABCMA010000008.1"/>
</dbReference>
<accession>A0A7Y0MVV8</accession>
<evidence type="ECO:0000313" key="4">
    <source>
        <dbReference type="EMBL" id="NMR73981.1"/>
    </source>
</evidence>
<dbReference type="CDD" id="cd06223">
    <property type="entry name" value="PRTases_typeI"/>
    <property type="match status" value="1"/>
</dbReference>
<organism evidence="4 5">
    <name type="scientific">Vibrio alginolyticus</name>
    <dbReference type="NCBI Taxonomy" id="663"/>
    <lineage>
        <taxon>Bacteria</taxon>
        <taxon>Pseudomonadati</taxon>
        <taxon>Pseudomonadota</taxon>
        <taxon>Gammaproteobacteria</taxon>
        <taxon>Vibrionales</taxon>
        <taxon>Vibrionaceae</taxon>
        <taxon>Vibrio</taxon>
    </lineage>
</organism>
<evidence type="ECO:0008006" key="6">
    <source>
        <dbReference type="Google" id="ProtNLM"/>
    </source>
</evidence>
<evidence type="ECO:0000259" key="3">
    <source>
        <dbReference type="Pfam" id="PF24395"/>
    </source>
</evidence>
<proteinExistence type="predicted"/>
<keyword evidence="1" id="KW-0175">Coiled coil</keyword>
<dbReference type="InterPro" id="IPR000836">
    <property type="entry name" value="PRTase_dom"/>
</dbReference>
<evidence type="ECO:0000259" key="2">
    <source>
        <dbReference type="Pfam" id="PF24390"/>
    </source>
</evidence>
<gene>
    <name evidence="4" type="ORF">HKB35_10155</name>
</gene>
<protein>
    <recommendedName>
        <fullName evidence="6">Phosphoribosyltransferase domain-containing protein</fullName>
    </recommendedName>
</protein>
<feature type="domain" description="PRTase-CE" evidence="2">
    <location>
        <begin position="31"/>
        <end position="272"/>
    </location>
</feature>
<dbReference type="InterPro" id="IPR056920">
    <property type="entry name" value="PRTase-CE"/>
</dbReference>
<name>A0A7Y0MVV8_VIBAL</name>
<dbReference type="Pfam" id="PF24390">
    <property type="entry name" value="PRTase-CE"/>
    <property type="match status" value="1"/>
</dbReference>
<sequence>MKYPIALSQRIDEVSKIVASWPVEKDINHVLNWLMQFDSDDVDLGVRIIRNLNVIGFEDLNTALTIAYSKLERMAIDKGTKISSRNTLFAGIGDGAKSGAMIGYSFRIINELAEDNFMDDESMNYLEAGMIDNIVLVDDIVGTGRQATEEIKILTQTLTPLGVKNIFLLTAVGMQEGIKSISNNTKAHVFSAFEYSELDTVNSLDSPFYDGIPHEERQSIKSRLEYYGKVTNKSAFGYGGIGALIAFYYNTPNISLPVIWGSKNSWLPLFKRAVKINGINSYYKQIESSIAKKKRQPAQGRENEIVILVEGKSDEVFFDHIINLIKDRLPFEKISVISMGGFGSKKLIENIARLNQNCLFIVEEDEYAPKGHLERFIRNLGDNPYIYVKMQSYYYNLDSLAESDRWSRVFARIDSMEDLAEQAKTRMLEKEIRMMTMRNESRAKEWLEAHLDQEKIRVLKNELVEKIIAQKSL</sequence>
<dbReference type="Pfam" id="PF24395">
    <property type="entry name" value="OLD-like_TOPRIM_1"/>
    <property type="match status" value="1"/>
</dbReference>
<dbReference type="InterPro" id="IPR057056">
    <property type="entry name" value="OLD-like_TOPRIM_dom"/>
</dbReference>
<evidence type="ECO:0000256" key="1">
    <source>
        <dbReference type="SAM" id="Coils"/>
    </source>
</evidence>
<dbReference type="AlphaFoldDB" id="A0A7Y0MVV8"/>
<feature type="domain" description="OLD-like TOPRIM" evidence="3">
    <location>
        <begin position="306"/>
        <end position="461"/>
    </location>
</feature>
<dbReference type="Proteomes" id="UP000565155">
    <property type="component" value="Unassembled WGS sequence"/>
</dbReference>
<reference evidence="4 5" key="1">
    <citation type="submission" date="2020-04" db="EMBL/GenBank/DDBJ databases">
        <title>Whole-genome sequencing of Vibrio spp. from China reveals different genetic environments of blaCTX-M-14 among diverse lineages.</title>
        <authorList>
            <person name="Zheng Z."/>
            <person name="Ye L."/>
            <person name="Chen S."/>
        </authorList>
    </citation>
    <scope>NUCLEOTIDE SEQUENCE [LARGE SCALE GENOMIC DNA]</scope>
    <source>
        <strain evidence="4 5">Vb1636</strain>
    </source>
</reference>
<comment type="caution">
    <text evidence="4">The sequence shown here is derived from an EMBL/GenBank/DDBJ whole genome shotgun (WGS) entry which is preliminary data.</text>
</comment>
<feature type="coiled-coil region" evidence="1">
    <location>
        <begin position="413"/>
        <end position="440"/>
    </location>
</feature>
<dbReference type="EMBL" id="JABCMA010000008">
    <property type="protein sequence ID" value="NMR73981.1"/>
    <property type="molecule type" value="Genomic_DNA"/>
</dbReference>
<evidence type="ECO:0000313" key="5">
    <source>
        <dbReference type="Proteomes" id="UP000565155"/>
    </source>
</evidence>